<feature type="domain" description="SHSP" evidence="4">
    <location>
        <begin position="52"/>
        <end position="163"/>
    </location>
</feature>
<evidence type="ECO:0000256" key="1">
    <source>
        <dbReference type="ARBA" id="ARBA00023016"/>
    </source>
</evidence>
<dbReference type="Proteomes" id="UP000008312">
    <property type="component" value="Unassembled WGS sequence"/>
</dbReference>
<dbReference type="InParanoid" id="D8M894"/>
<dbReference type="InterPro" id="IPR002068">
    <property type="entry name" value="A-crystallin/Hsp20_dom"/>
</dbReference>
<dbReference type="InterPro" id="IPR008978">
    <property type="entry name" value="HSP20-like_chaperone"/>
</dbReference>
<organism evidence="5">
    <name type="scientific">Blastocystis hominis</name>
    <dbReference type="NCBI Taxonomy" id="12968"/>
    <lineage>
        <taxon>Eukaryota</taxon>
        <taxon>Sar</taxon>
        <taxon>Stramenopiles</taxon>
        <taxon>Bigyra</taxon>
        <taxon>Opalozoa</taxon>
        <taxon>Opalinata</taxon>
        <taxon>Blastocystidae</taxon>
        <taxon>Blastocystis</taxon>
    </lineage>
</organism>
<dbReference type="EMBL" id="FN668683">
    <property type="protein sequence ID" value="CBK24283.2"/>
    <property type="molecule type" value="Genomic_DNA"/>
</dbReference>
<dbReference type="SUPFAM" id="SSF49764">
    <property type="entry name" value="HSP20-like chaperones"/>
    <property type="match status" value="1"/>
</dbReference>
<name>D8M894_BLAHO</name>
<proteinExistence type="inferred from homology"/>
<dbReference type="OrthoDB" id="205527at2759"/>
<accession>D8M894</accession>
<dbReference type="OMA" id="PPWMERI"/>
<dbReference type="CDD" id="cd06464">
    <property type="entry name" value="ACD_sHsps-like"/>
    <property type="match status" value="1"/>
</dbReference>
<dbReference type="Pfam" id="PF00011">
    <property type="entry name" value="HSP20"/>
    <property type="match status" value="1"/>
</dbReference>
<evidence type="ECO:0000256" key="2">
    <source>
        <dbReference type="PROSITE-ProRule" id="PRU00285"/>
    </source>
</evidence>
<dbReference type="Gene3D" id="2.60.40.790">
    <property type="match status" value="1"/>
</dbReference>
<evidence type="ECO:0000313" key="5">
    <source>
        <dbReference type="EMBL" id="CBK24283.2"/>
    </source>
</evidence>
<evidence type="ECO:0000256" key="3">
    <source>
        <dbReference type="RuleBase" id="RU003616"/>
    </source>
</evidence>
<dbReference type="PANTHER" id="PTHR11527">
    <property type="entry name" value="HEAT-SHOCK PROTEIN 20 FAMILY MEMBER"/>
    <property type="match status" value="1"/>
</dbReference>
<dbReference type="FunCoup" id="D8M894">
    <property type="interactions" value="31"/>
</dbReference>
<evidence type="ECO:0000259" key="4">
    <source>
        <dbReference type="PROSITE" id="PS01031"/>
    </source>
</evidence>
<keyword evidence="1" id="KW-0346">Stress response</keyword>
<protein>
    <recommendedName>
        <fullName evidence="4">SHSP domain-containing protein</fullName>
    </recommendedName>
</protein>
<gene>
    <name evidence="5" type="ORF">GSBLH_T00004040001</name>
</gene>
<keyword evidence="6" id="KW-1185">Reference proteome</keyword>
<dbReference type="GeneID" id="24921086"/>
<evidence type="ECO:0000313" key="6">
    <source>
        <dbReference type="Proteomes" id="UP000008312"/>
    </source>
</evidence>
<dbReference type="AlphaFoldDB" id="D8M894"/>
<comment type="similarity">
    <text evidence="2 3">Belongs to the small heat shock protein (HSP20) family.</text>
</comment>
<reference evidence="5" key="1">
    <citation type="submission" date="2010-02" db="EMBL/GenBank/DDBJ databases">
        <title>Sequencing and annotation of the Blastocystis hominis genome.</title>
        <authorList>
            <person name="Wincker P."/>
        </authorList>
    </citation>
    <scope>NUCLEOTIDE SEQUENCE</scope>
    <source>
        <strain evidence="5">Singapore isolate B</strain>
    </source>
</reference>
<sequence>MSFILRDPFFDGFEDLMANHWPMPLSHSRPMPVEDEKETSMTTGKRLRRDVITPYSGFGRMDMRESEKGYELSVDIPGMEKENIKISTENNILVIEGERKEEKTSEKDKVHFMERHYGSFRREISLPSNVKTDDIVAMYNNGVLKLHIPKAEQHSSKRSITVA</sequence>
<dbReference type="InterPro" id="IPR031107">
    <property type="entry name" value="Small_HSP"/>
</dbReference>
<dbReference type="RefSeq" id="XP_012898331.1">
    <property type="nucleotide sequence ID" value="XM_013042877.1"/>
</dbReference>
<dbReference type="PROSITE" id="PS01031">
    <property type="entry name" value="SHSP"/>
    <property type="match status" value="1"/>
</dbReference>